<sequence>MENLETTLTSLGKCRKAERLVIQAQDVESRVIGATSHHANASMTNVQETEETSTMNFDKKVSSLSNFVKKSSKIMSKIARSFHKKKSLNADLGGTTS</sequence>
<organism evidence="3">
    <name type="scientific">Laccaria bicolor (strain S238N-H82 / ATCC MYA-4686)</name>
    <name type="common">Bicoloured deceiver</name>
    <name type="synonym">Laccaria laccata var. bicolor</name>
    <dbReference type="NCBI Taxonomy" id="486041"/>
    <lineage>
        <taxon>Eukaryota</taxon>
        <taxon>Fungi</taxon>
        <taxon>Dikarya</taxon>
        <taxon>Basidiomycota</taxon>
        <taxon>Agaricomycotina</taxon>
        <taxon>Agaricomycetes</taxon>
        <taxon>Agaricomycetidae</taxon>
        <taxon>Agaricales</taxon>
        <taxon>Agaricineae</taxon>
        <taxon>Hydnangiaceae</taxon>
        <taxon>Laccaria</taxon>
    </lineage>
</organism>
<dbReference type="HOGENOM" id="CLU_162152_0_0_1"/>
<evidence type="ECO:0000313" key="3">
    <source>
        <dbReference type="Proteomes" id="UP000001194"/>
    </source>
</evidence>
<proteinExistence type="predicted"/>
<evidence type="ECO:0000313" key="2">
    <source>
        <dbReference type="EMBL" id="EDR05146.1"/>
    </source>
</evidence>
<feature type="compositionally biased region" description="Polar residues" evidence="1">
    <location>
        <begin position="37"/>
        <end position="54"/>
    </location>
</feature>
<accession>B0DJM9</accession>
<dbReference type="OrthoDB" id="3083908at2759"/>
<feature type="region of interest" description="Disordered" evidence="1">
    <location>
        <begin position="35"/>
        <end position="54"/>
    </location>
</feature>
<evidence type="ECO:0000256" key="1">
    <source>
        <dbReference type="SAM" id="MobiDB-lite"/>
    </source>
</evidence>
<dbReference type="GeneID" id="6079805"/>
<dbReference type="RefSeq" id="XP_001884111.1">
    <property type="nucleotide sequence ID" value="XM_001884076.1"/>
</dbReference>
<gene>
    <name evidence="2" type="ORF">LACBIDRAFT_303531</name>
</gene>
<dbReference type="AlphaFoldDB" id="B0DJM9"/>
<dbReference type="EMBL" id="DS547114">
    <property type="protein sequence ID" value="EDR05146.1"/>
    <property type="molecule type" value="Genomic_DNA"/>
</dbReference>
<name>B0DJM9_LACBS</name>
<dbReference type="InParanoid" id="B0DJM9"/>
<protein>
    <submittedName>
        <fullName evidence="2">Predicted protein</fullName>
    </submittedName>
</protein>
<reference evidence="2 3" key="1">
    <citation type="journal article" date="2008" name="Nature">
        <title>The genome of Laccaria bicolor provides insights into mycorrhizal symbiosis.</title>
        <authorList>
            <person name="Martin F."/>
            <person name="Aerts A."/>
            <person name="Ahren D."/>
            <person name="Brun A."/>
            <person name="Danchin E.G.J."/>
            <person name="Duchaussoy F."/>
            <person name="Gibon J."/>
            <person name="Kohler A."/>
            <person name="Lindquist E."/>
            <person name="Pereda V."/>
            <person name="Salamov A."/>
            <person name="Shapiro H.J."/>
            <person name="Wuyts J."/>
            <person name="Blaudez D."/>
            <person name="Buee M."/>
            <person name="Brokstein P."/>
            <person name="Canbaeck B."/>
            <person name="Cohen D."/>
            <person name="Courty P.E."/>
            <person name="Coutinho P.M."/>
            <person name="Delaruelle C."/>
            <person name="Detter J.C."/>
            <person name="Deveau A."/>
            <person name="DiFazio S."/>
            <person name="Duplessis S."/>
            <person name="Fraissinet-Tachet L."/>
            <person name="Lucic E."/>
            <person name="Frey-Klett P."/>
            <person name="Fourrey C."/>
            <person name="Feussner I."/>
            <person name="Gay G."/>
            <person name="Grimwood J."/>
            <person name="Hoegger P.J."/>
            <person name="Jain P."/>
            <person name="Kilaru S."/>
            <person name="Labbe J."/>
            <person name="Lin Y.C."/>
            <person name="Legue V."/>
            <person name="Le Tacon F."/>
            <person name="Marmeisse R."/>
            <person name="Melayah D."/>
            <person name="Montanini B."/>
            <person name="Muratet M."/>
            <person name="Nehls U."/>
            <person name="Niculita-Hirzel H."/>
            <person name="Oudot-Le Secq M.P."/>
            <person name="Peter M."/>
            <person name="Quesneville H."/>
            <person name="Rajashekar B."/>
            <person name="Reich M."/>
            <person name="Rouhier N."/>
            <person name="Schmutz J."/>
            <person name="Yin T."/>
            <person name="Chalot M."/>
            <person name="Henrissat B."/>
            <person name="Kuees U."/>
            <person name="Lucas S."/>
            <person name="Van de Peer Y."/>
            <person name="Podila G.K."/>
            <person name="Polle A."/>
            <person name="Pukkila P.J."/>
            <person name="Richardson P.M."/>
            <person name="Rouze P."/>
            <person name="Sanders I.R."/>
            <person name="Stajich J.E."/>
            <person name="Tunlid A."/>
            <person name="Tuskan G."/>
            <person name="Grigoriev I.V."/>
        </authorList>
    </citation>
    <scope>NUCLEOTIDE SEQUENCE [LARGE SCALE GENOMIC DNA]</scope>
    <source>
        <strain evidence="3">S238N-H82 / ATCC MYA-4686</strain>
    </source>
</reference>
<dbReference type="KEGG" id="lbc:LACBIDRAFT_303531"/>
<keyword evidence="3" id="KW-1185">Reference proteome</keyword>
<dbReference type="Proteomes" id="UP000001194">
    <property type="component" value="Unassembled WGS sequence"/>
</dbReference>